<keyword evidence="5" id="KW-0949">S-adenosyl-L-methionine</keyword>
<dbReference type="Gene3D" id="3.30.950.10">
    <property type="entry name" value="Methyltransferase, Cobalt-precorrin-4 Transmethylase, Domain 2"/>
    <property type="match status" value="1"/>
</dbReference>
<comment type="caution">
    <text evidence="7">The sequence shown here is derived from an EMBL/GenBank/DDBJ whole genome shotgun (WGS) entry which is preliminary data.</text>
</comment>
<dbReference type="Pfam" id="PF00590">
    <property type="entry name" value="TP_methylase"/>
    <property type="match status" value="1"/>
</dbReference>
<evidence type="ECO:0000256" key="5">
    <source>
        <dbReference type="ARBA" id="ARBA00022691"/>
    </source>
</evidence>
<keyword evidence="3 7" id="KW-0489">Methyltransferase</keyword>
<evidence type="ECO:0000313" key="8">
    <source>
        <dbReference type="Proteomes" id="UP000287872"/>
    </source>
</evidence>
<dbReference type="InterPro" id="IPR012818">
    <property type="entry name" value="CbiE"/>
</dbReference>
<keyword evidence="2" id="KW-0169">Cobalamin biosynthesis</keyword>
<gene>
    <name evidence="7" type="ORF">Ctaglu_43680</name>
</gene>
<keyword evidence="4 7" id="KW-0808">Transferase</keyword>
<dbReference type="Gene3D" id="3.40.1010.10">
    <property type="entry name" value="Cobalt-precorrin-4 Transmethylase, Domain 1"/>
    <property type="match status" value="1"/>
</dbReference>
<evidence type="ECO:0000256" key="1">
    <source>
        <dbReference type="ARBA" id="ARBA00004953"/>
    </source>
</evidence>
<dbReference type="PANTHER" id="PTHR43182:SF1">
    <property type="entry name" value="COBALT-PRECORRIN-7 C(5)-METHYLTRANSFERASE"/>
    <property type="match status" value="1"/>
</dbReference>
<accession>A0A401UT63</accession>
<dbReference type="AlphaFoldDB" id="A0A401UT63"/>
<sequence length="198" mass="21641">MIKVVGMGPGNINYLTMEAINAIKSADRVIAFGRIASTAKILVNDVIEVNRVDSIIENLDANVNTAILASGDPCFFGIIDYLIKKGIVVGEVIPGISSFQYMMSKLKKSWQDALLISLHGREESLSKVIESRLSVILTDSKNNPNFISKRLYELGVIGKIYTGYNLSYDEEVILINDIGGEIEIAGNISVVVIENEMA</sequence>
<dbReference type="InterPro" id="IPR000878">
    <property type="entry name" value="4pyrrol_Mease"/>
</dbReference>
<dbReference type="CDD" id="cd11644">
    <property type="entry name" value="Precorrin-6Y-MT"/>
    <property type="match status" value="1"/>
</dbReference>
<dbReference type="NCBIfam" id="TIGR02467">
    <property type="entry name" value="CbiE"/>
    <property type="match status" value="1"/>
</dbReference>
<feature type="domain" description="Tetrapyrrole methylase" evidence="6">
    <location>
        <begin position="2"/>
        <end position="177"/>
    </location>
</feature>
<dbReference type="RefSeq" id="WP_233439902.1">
    <property type="nucleotide sequence ID" value="NZ_BHYK01000040.1"/>
</dbReference>
<dbReference type="InterPro" id="IPR050714">
    <property type="entry name" value="Cobalamin_biosynth_MTase"/>
</dbReference>
<evidence type="ECO:0000256" key="3">
    <source>
        <dbReference type="ARBA" id="ARBA00022603"/>
    </source>
</evidence>
<evidence type="ECO:0000259" key="6">
    <source>
        <dbReference type="Pfam" id="PF00590"/>
    </source>
</evidence>
<comment type="pathway">
    <text evidence="1">Cofactor biosynthesis; adenosylcobalamin biosynthesis.</text>
</comment>
<dbReference type="GO" id="GO:0008276">
    <property type="term" value="F:protein methyltransferase activity"/>
    <property type="evidence" value="ECO:0007669"/>
    <property type="project" value="InterPro"/>
</dbReference>
<keyword evidence="8" id="KW-1185">Reference proteome</keyword>
<name>A0A401UT63_9CLOT</name>
<proteinExistence type="predicted"/>
<protein>
    <submittedName>
        <fullName evidence="7">Precorrin-6y C5,15-methyltransferase (Decarboxylating) subunit CbiE</fullName>
    </submittedName>
</protein>
<evidence type="ECO:0000256" key="2">
    <source>
        <dbReference type="ARBA" id="ARBA00022573"/>
    </source>
</evidence>
<dbReference type="InterPro" id="IPR014776">
    <property type="entry name" value="4pyrrole_Mease_sub2"/>
</dbReference>
<organism evidence="7 8">
    <name type="scientific">Clostridium tagluense</name>
    <dbReference type="NCBI Taxonomy" id="360422"/>
    <lineage>
        <taxon>Bacteria</taxon>
        <taxon>Bacillati</taxon>
        <taxon>Bacillota</taxon>
        <taxon>Clostridia</taxon>
        <taxon>Eubacteriales</taxon>
        <taxon>Clostridiaceae</taxon>
        <taxon>Clostridium</taxon>
    </lineage>
</organism>
<dbReference type="PANTHER" id="PTHR43182">
    <property type="entry name" value="COBALT-PRECORRIN-6B C(15)-METHYLTRANSFERASE (DECARBOXYLATING)"/>
    <property type="match status" value="1"/>
</dbReference>
<evidence type="ECO:0000313" key="7">
    <source>
        <dbReference type="EMBL" id="GCD12745.1"/>
    </source>
</evidence>
<reference evidence="7 8" key="1">
    <citation type="submission" date="2018-11" db="EMBL/GenBank/DDBJ databases">
        <title>Genome sequencing and assembly of Clostridium tagluense strain A121.</title>
        <authorList>
            <person name="Murakami T."/>
            <person name="Segawa T."/>
            <person name="Shcherbakova V.A."/>
            <person name="Mori H."/>
            <person name="Yoshimura Y."/>
        </authorList>
    </citation>
    <scope>NUCLEOTIDE SEQUENCE [LARGE SCALE GENOMIC DNA]</scope>
    <source>
        <strain evidence="7 8">A121</strain>
    </source>
</reference>
<dbReference type="SUPFAM" id="SSF53790">
    <property type="entry name" value="Tetrapyrrole methylase"/>
    <property type="match status" value="1"/>
</dbReference>
<dbReference type="GO" id="GO:0032259">
    <property type="term" value="P:methylation"/>
    <property type="evidence" value="ECO:0007669"/>
    <property type="project" value="UniProtKB-KW"/>
</dbReference>
<dbReference type="InterPro" id="IPR014777">
    <property type="entry name" value="4pyrrole_Mease_sub1"/>
</dbReference>
<dbReference type="InterPro" id="IPR035996">
    <property type="entry name" value="4pyrrol_Methylase_sf"/>
</dbReference>
<evidence type="ECO:0000256" key="4">
    <source>
        <dbReference type="ARBA" id="ARBA00022679"/>
    </source>
</evidence>
<dbReference type="UniPathway" id="UPA00148"/>
<dbReference type="GO" id="GO:0009236">
    <property type="term" value="P:cobalamin biosynthetic process"/>
    <property type="evidence" value="ECO:0007669"/>
    <property type="project" value="UniProtKB-UniPathway"/>
</dbReference>
<dbReference type="EMBL" id="BHYK01000040">
    <property type="protein sequence ID" value="GCD12745.1"/>
    <property type="molecule type" value="Genomic_DNA"/>
</dbReference>
<dbReference type="Proteomes" id="UP000287872">
    <property type="component" value="Unassembled WGS sequence"/>
</dbReference>